<evidence type="ECO:0000313" key="2">
    <source>
        <dbReference type="EMBL" id="MDA3614573.1"/>
    </source>
</evidence>
<dbReference type="EMBL" id="JAQGEF010000006">
    <property type="protein sequence ID" value="MDA3614573.1"/>
    <property type="molecule type" value="Genomic_DNA"/>
</dbReference>
<comment type="caution">
    <text evidence="2">The sequence shown here is derived from an EMBL/GenBank/DDBJ whole genome shotgun (WGS) entry which is preliminary data.</text>
</comment>
<reference evidence="2 3" key="1">
    <citation type="submission" date="2022-12" db="EMBL/GenBank/DDBJ databases">
        <title>Chitinophagaceae gen. sp. nov., a new member of the family Chitinophagaceae, isolated from soil in a chemical factory.</title>
        <authorList>
            <person name="Ke Z."/>
        </authorList>
    </citation>
    <scope>NUCLEOTIDE SEQUENCE [LARGE SCALE GENOMIC DNA]</scope>
    <source>
        <strain evidence="2 3">LY-5</strain>
    </source>
</reference>
<dbReference type="InterPro" id="IPR050177">
    <property type="entry name" value="Lipid_A_modif_metabolic_enz"/>
</dbReference>
<evidence type="ECO:0000313" key="3">
    <source>
        <dbReference type="Proteomes" id="UP001210231"/>
    </source>
</evidence>
<dbReference type="Proteomes" id="UP001210231">
    <property type="component" value="Unassembled WGS sequence"/>
</dbReference>
<accession>A0ABT4UIH5</accession>
<keyword evidence="3" id="KW-1185">Reference proteome</keyword>
<dbReference type="InterPro" id="IPR001509">
    <property type="entry name" value="Epimerase_deHydtase"/>
</dbReference>
<protein>
    <submittedName>
        <fullName evidence="2">NAD-dependent epimerase/dehydratase family protein</fullName>
    </submittedName>
</protein>
<dbReference type="PANTHER" id="PTHR43245:SF58">
    <property type="entry name" value="BLL5923 PROTEIN"/>
    <property type="match status" value="1"/>
</dbReference>
<organism evidence="2 3">
    <name type="scientific">Polluticaenibacter yanchengensis</name>
    <dbReference type="NCBI Taxonomy" id="3014562"/>
    <lineage>
        <taxon>Bacteria</taxon>
        <taxon>Pseudomonadati</taxon>
        <taxon>Bacteroidota</taxon>
        <taxon>Chitinophagia</taxon>
        <taxon>Chitinophagales</taxon>
        <taxon>Chitinophagaceae</taxon>
        <taxon>Polluticaenibacter</taxon>
    </lineage>
</organism>
<name>A0ABT4UIH5_9BACT</name>
<dbReference type="Gene3D" id="3.40.50.720">
    <property type="entry name" value="NAD(P)-binding Rossmann-like Domain"/>
    <property type="match status" value="1"/>
</dbReference>
<proteinExistence type="predicted"/>
<feature type="domain" description="NAD-dependent epimerase/dehydratase" evidence="1">
    <location>
        <begin position="4"/>
        <end position="216"/>
    </location>
</feature>
<gene>
    <name evidence="2" type="ORF">O3P16_07120</name>
</gene>
<dbReference type="Pfam" id="PF01370">
    <property type="entry name" value="Epimerase"/>
    <property type="match status" value="1"/>
</dbReference>
<sequence length="302" mass="32288">MKNILLTGGNGFLGQHIDAFLKSEGHTVLSLGRNKESNDIAANLATEIPVIATPVDLVIHAAGKAHVVPKTEAEKQDFFDVNVQGTQNLLKGLEASGTLPKQFVFISTVAVYGVDAGENISESHSLNGNTPYAKSKIEAERVLEEWCTRNKVVLSVLRLPLIAGKNPPGNLGDMIKGIMSGKYLNIAGGLAKKSVVMADDVASHILKIAAAGGTYNLTDRYHPNFKEISNVIATQLGKGTPASLPKFAATLIGKVGDLLGNKAPVNTVKIQKMIAPLTFNDDKAVQSFNWQPRKVLDAFIIK</sequence>
<dbReference type="InterPro" id="IPR036291">
    <property type="entry name" value="NAD(P)-bd_dom_sf"/>
</dbReference>
<dbReference type="SUPFAM" id="SSF51735">
    <property type="entry name" value="NAD(P)-binding Rossmann-fold domains"/>
    <property type="match status" value="1"/>
</dbReference>
<evidence type="ECO:0000259" key="1">
    <source>
        <dbReference type="Pfam" id="PF01370"/>
    </source>
</evidence>
<dbReference type="RefSeq" id="WP_407030898.1">
    <property type="nucleotide sequence ID" value="NZ_JAQGEF010000006.1"/>
</dbReference>
<dbReference type="PANTHER" id="PTHR43245">
    <property type="entry name" value="BIFUNCTIONAL POLYMYXIN RESISTANCE PROTEIN ARNA"/>
    <property type="match status" value="1"/>
</dbReference>